<evidence type="ECO:0000256" key="8">
    <source>
        <dbReference type="PROSITE-ProRule" id="PRU00284"/>
    </source>
</evidence>
<dbReference type="PANTHER" id="PTHR32089">
    <property type="entry name" value="METHYL-ACCEPTING CHEMOTAXIS PROTEIN MCPB"/>
    <property type="match status" value="1"/>
</dbReference>
<feature type="domain" description="Methyl-accepting transducer" evidence="10">
    <location>
        <begin position="302"/>
        <end position="538"/>
    </location>
</feature>
<feature type="transmembrane region" description="Helical" evidence="9">
    <location>
        <begin position="20"/>
        <end position="40"/>
    </location>
</feature>
<dbReference type="Pfam" id="PF00015">
    <property type="entry name" value="MCPsignal"/>
    <property type="match status" value="1"/>
</dbReference>
<sequence>MKHTGKTAVWQFNWTIRKKMLLFCMLLLLTPSCIIAIMSYSGAKEETDALIEKNLENSVKLMVQNVKQLNEMVKNGQLTLPQAQEDIKLLVLGAKQQDGTRAVNRNIDLGPNGYYYIINDKGDLIAHPELEGQNMWDKKTSDGFYYIQDVIKQGQNGGGFTFYNWPLPGSNKEALKITYALQVPEWNWIVVAGSYYQDYNQGQIRILYSTVSTVAICIILGAIGVWLFANHMARPIIHIAAEARKVAAGDLTSEGLSIKNRDEIGKLADDFNTMSSYLRSLVKQVIHSSDQVSVSAQTLQFSIEETTQASRHIAESTQHIASGIETQALSTEQSSKAMEEMAQGIQRIADTSSKAYETSVHSKNEAEQGYQLIAQSIGKMQTVQLAVDNIAKVMDTLNLRSREISGIVTVITDIAAQTSLLSLNASIEAARAGDQGKGFAVVALEVKKLAEMSKSSSEQINGLIAKVQSDIASASRSTVTGINEFQQGIHVIEQTGTAFEKIVEAAHNVVEQIQEASAAAEEMSASSEQIYASLQELDRIASKSAESSEMISAATEEQIATMEEISHSSHSLQQMASELKTMAHQFQIA</sequence>
<dbReference type="SUPFAM" id="SSF58104">
    <property type="entry name" value="Methyl-accepting chemotaxis protein (MCP) signaling domain"/>
    <property type="match status" value="1"/>
</dbReference>
<evidence type="ECO:0000313" key="13">
    <source>
        <dbReference type="Proteomes" id="UP000293142"/>
    </source>
</evidence>
<reference evidence="12 13" key="1">
    <citation type="submission" date="2019-02" db="EMBL/GenBank/DDBJ databases">
        <title>Paenibacillus sp. nov., isolated from surface-sterilized tissue of Thalictrum simplex L.</title>
        <authorList>
            <person name="Tuo L."/>
        </authorList>
    </citation>
    <scope>NUCLEOTIDE SEQUENCE [LARGE SCALE GENOMIC DNA]</scope>
    <source>
        <strain evidence="12 13">N2SHLJ1</strain>
    </source>
</reference>
<keyword evidence="2" id="KW-1003">Cell membrane</keyword>
<evidence type="ECO:0000256" key="7">
    <source>
        <dbReference type="ARBA" id="ARBA00029447"/>
    </source>
</evidence>
<dbReference type="CDD" id="cd12912">
    <property type="entry name" value="PDC2_MCP_like"/>
    <property type="match status" value="1"/>
</dbReference>
<dbReference type="OrthoDB" id="9810264at2"/>
<evidence type="ECO:0000256" key="6">
    <source>
        <dbReference type="ARBA" id="ARBA00023224"/>
    </source>
</evidence>
<evidence type="ECO:0000259" key="10">
    <source>
        <dbReference type="PROSITE" id="PS50111"/>
    </source>
</evidence>
<dbReference type="Proteomes" id="UP000293142">
    <property type="component" value="Unassembled WGS sequence"/>
</dbReference>
<evidence type="ECO:0000256" key="4">
    <source>
        <dbReference type="ARBA" id="ARBA00022989"/>
    </source>
</evidence>
<dbReference type="GO" id="GO:0005886">
    <property type="term" value="C:plasma membrane"/>
    <property type="evidence" value="ECO:0007669"/>
    <property type="project" value="UniProtKB-SubCell"/>
</dbReference>
<name>A0A4V6MSH6_9BACL</name>
<keyword evidence="4 9" id="KW-1133">Transmembrane helix</keyword>
<feature type="transmembrane region" description="Helical" evidence="9">
    <location>
        <begin position="206"/>
        <end position="229"/>
    </location>
</feature>
<dbReference type="Pfam" id="PF17200">
    <property type="entry name" value="sCache_2"/>
    <property type="match status" value="1"/>
</dbReference>
<keyword evidence="5 9" id="KW-0472">Membrane</keyword>
<dbReference type="GO" id="GO:0007165">
    <property type="term" value="P:signal transduction"/>
    <property type="evidence" value="ECO:0007669"/>
    <property type="project" value="UniProtKB-KW"/>
</dbReference>
<keyword evidence="13" id="KW-1185">Reference proteome</keyword>
<evidence type="ECO:0000256" key="1">
    <source>
        <dbReference type="ARBA" id="ARBA00004651"/>
    </source>
</evidence>
<comment type="similarity">
    <text evidence="7">Belongs to the methyl-accepting chemotaxis (MCP) protein family.</text>
</comment>
<dbReference type="EMBL" id="SIRE01000007">
    <property type="protein sequence ID" value="TBL79512.1"/>
    <property type="molecule type" value="Genomic_DNA"/>
</dbReference>
<evidence type="ECO:0000313" key="12">
    <source>
        <dbReference type="EMBL" id="TBL79512.1"/>
    </source>
</evidence>
<evidence type="ECO:0000256" key="2">
    <source>
        <dbReference type="ARBA" id="ARBA00022475"/>
    </source>
</evidence>
<keyword evidence="3 9" id="KW-0812">Transmembrane</keyword>
<evidence type="ECO:0000256" key="3">
    <source>
        <dbReference type="ARBA" id="ARBA00022692"/>
    </source>
</evidence>
<dbReference type="RefSeq" id="WP_131013458.1">
    <property type="nucleotide sequence ID" value="NZ_SIRE01000007.1"/>
</dbReference>
<keyword evidence="6 8" id="KW-0807">Transducer</keyword>
<organism evidence="12 13">
    <name type="scientific">Paenibacillus thalictri</name>
    <dbReference type="NCBI Taxonomy" id="2527873"/>
    <lineage>
        <taxon>Bacteria</taxon>
        <taxon>Bacillati</taxon>
        <taxon>Bacillota</taxon>
        <taxon>Bacilli</taxon>
        <taxon>Bacillales</taxon>
        <taxon>Paenibacillaceae</taxon>
        <taxon>Paenibacillus</taxon>
    </lineage>
</organism>
<comment type="caution">
    <text evidence="12">The sequence shown here is derived from an EMBL/GenBank/DDBJ whole genome shotgun (WGS) entry which is preliminary data.</text>
</comment>
<dbReference type="CDD" id="cd06225">
    <property type="entry name" value="HAMP"/>
    <property type="match status" value="1"/>
</dbReference>
<protein>
    <submittedName>
        <fullName evidence="12">Methyl-accepting chemotaxis protein</fullName>
    </submittedName>
</protein>
<dbReference type="Pfam" id="PF00672">
    <property type="entry name" value="HAMP"/>
    <property type="match status" value="1"/>
</dbReference>
<dbReference type="InterPro" id="IPR004089">
    <property type="entry name" value="MCPsignal_dom"/>
</dbReference>
<proteinExistence type="inferred from homology"/>
<evidence type="ECO:0000256" key="9">
    <source>
        <dbReference type="SAM" id="Phobius"/>
    </source>
</evidence>
<feature type="domain" description="HAMP" evidence="11">
    <location>
        <begin position="230"/>
        <end position="283"/>
    </location>
</feature>
<evidence type="ECO:0000256" key="5">
    <source>
        <dbReference type="ARBA" id="ARBA00023136"/>
    </source>
</evidence>
<evidence type="ECO:0000259" key="11">
    <source>
        <dbReference type="PROSITE" id="PS50885"/>
    </source>
</evidence>
<dbReference type="PROSITE" id="PS50885">
    <property type="entry name" value="HAMP"/>
    <property type="match status" value="1"/>
</dbReference>
<accession>A0A4V6MSH6</accession>
<dbReference type="InterPro" id="IPR003660">
    <property type="entry name" value="HAMP_dom"/>
</dbReference>
<dbReference type="Gene3D" id="6.10.340.10">
    <property type="match status" value="1"/>
</dbReference>
<dbReference type="Gene3D" id="1.10.287.950">
    <property type="entry name" value="Methyl-accepting chemotaxis protein"/>
    <property type="match status" value="1"/>
</dbReference>
<dbReference type="AlphaFoldDB" id="A0A4V6MSH6"/>
<dbReference type="Gene3D" id="3.30.450.20">
    <property type="entry name" value="PAS domain"/>
    <property type="match status" value="1"/>
</dbReference>
<dbReference type="PROSITE" id="PS50111">
    <property type="entry name" value="CHEMOTAXIS_TRANSDUC_2"/>
    <property type="match status" value="1"/>
</dbReference>
<dbReference type="SMART" id="SM01049">
    <property type="entry name" value="Cache_2"/>
    <property type="match status" value="1"/>
</dbReference>
<dbReference type="SMART" id="SM00283">
    <property type="entry name" value="MA"/>
    <property type="match status" value="1"/>
</dbReference>
<dbReference type="SMART" id="SM00304">
    <property type="entry name" value="HAMP"/>
    <property type="match status" value="1"/>
</dbReference>
<gene>
    <name evidence="12" type="ORF">EYB31_11425</name>
</gene>
<comment type="subcellular location">
    <subcellularLocation>
        <location evidence="1">Cell membrane</location>
        <topology evidence="1">Multi-pass membrane protein</topology>
    </subcellularLocation>
</comment>
<dbReference type="PANTHER" id="PTHR32089:SF112">
    <property type="entry name" value="LYSOZYME-LIKE PROTEIN-RELATED"/>
    <property type="match status" value="1"/>
</dbReference>
<dbReference type="InterPro" id="IPR033480">
    <property type="entry name" value="sCache_2"/>
</dbReference>